<accession>A0ACB8S7A2</accession>
<comment type="caution">
    <text evidence="1">The sequence shown here is derived from an EMBL/GenBank/DDBJ whole genome shotgun (WGS) entry which is preliminary data.</text>
</comment>
<keyword evidence="2" id="KW-1185">Reference proteome</keyword>
<evidence type="ECO:0000313" key="2">
    <source>
        <dbReference type="Proteomes" id="UP000814033"/>
    </source>
</evidence>
<sequence>MLLTSLTSLLLSTLNFLAPPAHDTRASQRPLAVPRTPLQFELRHAHAVTPAAHVYFADAPRDVLRTQGQANAALAVSSRPITTYRPPSAQAFADARVRSRLRQESTALRWDEDEVLGPDVESRETLLTLAKMTSNAYFEPGADGWYDLGGEWVVNDPVGWEQDADGFRGYVFATADNSTIVVSIKGTSTSIGGGGPTTKKDKLNDNLLFSCCCAHVDWTWTTVCDCFRGGWKCDQDCTEQALIDESLFYPVGTNLYYNLTYLYPTSNIWVIGHSLGGSLASLVGTTFGVPVVAFEAPGEKMAAQRLHLPAPPSLHHVTHVFHTADPIPMGVCNGVFSSCAIGGYALESRCHLGKVIQYDTVNNLSWAVDVRTHPIARVVEGVLSEPWADAQAVGREVPEAFVQEDCVDCYTWEYGNFTK</sequence>
<reference evidence="1" key="2">
    <citation type="journal article" date="2022" name="New Phytol.">
        <title>Evolutionary transition to the ectomycorrhizal habit in the genomes of a hyperdiverse lineage of mushroom-forming fungi.</title>
        <authorList>
            <person name="Looney B."/>
            <person name="Miyauchi S."/>
            <person name="Morin E."/>
            <person name="Drula E."/>
            <person name="Courty P.E."/>
            <person name="Kohler A."/>
            <person name="Kuo A."/>
            <person name="LaButti K."/>
            <person name="Pangilinan J."/>
            <person name="Lipzen A."/>
            <person name="Riley R."/>
            <person name="Andreopoulos W."/>
            <person name="He G."/>
            <person name="Johnson J."/>
            <person name="Nolan M."/>
            <person name="Tritt A."/>
            <person name="Barry K.W."/>
            <person name="Grigoriev I.V."/>
            <person name="Nagy L.G."/>
            <person name="Hibbett D."/>
            <person name="Henrissat B."/>
            <person name="Matheny P.B."/>
            <person name="Labbe J."/>
            <person name="Martin F.M."/>
        </authorList>
    </citation>
    <scope>NUCLEOTIDE SEQUENCE</scope>
    <source>
        <strain evidence="1">FP105234-sp</strain>
    </source>
</reference>
<reference evidence="1" key="1">
    <citation type="submission" date="2021-02" db="EMBL/GenBank/DDBJ databases">
        <authorList>
            <consortium name="DOE Joint Genome Institute"/>
            <person name="Ahrendt S."/>
            <person name="Looney B.P."/>
            <person name="Miyauchi S."/>
            <person name="Morin E."/>
            <person name="Drula E."/>
            <person name="Courty P.E."/>
            <person name="Chicoki N."/>
            <person name="Fauchery L."/>
            <person name="Kohler A."/>
            <person name="Kuo A."/>
            <person name="Labutti K."/>
            <person name="Pangilinan J."/>
            <person name="Lipzen A."/>
            <person name="Riley R."/>
            <person name="Andreopoulos W."/>
            <person name="He G."/>
            <person name="Johnson J."/>
            <person name="Barry K.W."/>
            <person name="Grigoriev I.V."/>
            <person name="Nagy L."/>
            <person name="Hibbett D."/>
            <person name="Henrissat B."/>
            <person name="Matheny P.B."/>
            <person name="Labbe J."/>
            <person name="Martin F."/>
        </authorList>
    </citation>
    <scope>NUCLEOTIDE SEQUENCE</scope>
    <source>
        <strain evidence="1">FP105234-sp</strain>
    </source>
</reference>
<name>A0ACB8S7A2_9AGAM</name>
<dbReference type="Proteomes" id="UP000814033">
    <property type="component" value="Unassembled WGS sequence"/>
</dbReference>
<proteinExistence type="predicted"/>
<evidence type="ECO:0000313" key="1">
    <source>
        <dbReference type="EMBL" id="KAI0052265.1"/>
    </source>
</evidence>
<protein>
    <submittedName>
        <fullName evidence="1">Alpha/beta-hydrolase</fullName>
    </submittedName>
</protein>
<dbReference type="EMBL" id="MU275846">
    <property type="protein sequence ID" value="KAI0052265.1"/>
    <property type="molecule type" value="Genomic_DNA"/>
</dbReference>
<gene>
    <name evidence="1" type="ORF">FA95DRAFT_1553583</name>
</gene>
<organism evidence="1 2">
    <name type="scientific">Auriscalpium vulgare</name>
    <dbReference type="NCBI Taxonomy" id="40419"/>
    <lineage>
        <taxon>Eukaryota</taxon>
        <taxon>Fungi</taxon>
        <taxon>Dikarya</taxon>
        <taxon>Basidiomycota</taxon>
        <taxon>Agaricomycotina</taxon>
        <taxon>Agaricomycetes</taxon>
        <taxon>Russulales</taxon>
        <taxon>Auriscalpiaceae</taxon>
        <taxon>Auriscalpium</taxon>
    </lineage>
</organism>